<evidence type="ECO:0000313" key="4">
    <source>
        <dbReference type="Proteomes" id="UP000305041"/>
    </source>
</evidence>
<keyword evidence="4" id="KW-1185">Reference proteome</keyword>
<keyword evidence="2" id="KW-1133">Transmembrane helix</keyword>
<evidence type="ECO:0000313" key="3">
    <source>
        <dbReference type="EMBL" id="TLP65879.1"/>
    </source>
</evidence>
<keyword evidence="2" id="KW-0472">Membrane</keyword>
<dbReference type="EMBL" id="VAUA01000004">
    <property type="protein sequence ID" value="TLP65879.1"/>
    <property type="molecule type" value="Genomic_DNA"/>
</dbReference>
<proteinExistence type="predicted"/>
<gene>
    <name evidence="3" type="ORF">FEE96_10315</name>
</gene>
<dbReference type="Proteomes" id="UP000305041">
    <property type="component" value="Unassembled WGS sequence"/>
</dbReference>
<accession>A0ABY2V1N2</accession>
<reference evidence="3 4" key="1">
    <citation type="submission" date="2019-05" db="EMBL/GenBank/DDBJ databases">
        <title>Draft genome sequence of Pelagicola sp. DSW4-44.</title>
        <authorList>
            <person name="Oh J."/>
        </authorList>
    </citation>
    <scope>NUCLEOTIDE SEQUENCE [LARGE SCALE GENOMIC DNA]</scope>
    <source>
        <strain evidence="3 4">DSW4-44</strain>
    </source>
</reference>
<name>A0ABY2V1N2_9RHOB</name>
<keyword evidence="2" id="KW-0812">Transmembrane</keyword>
<keyword evidence="1" id="KW-0175">Coiled coil</keyword>
<evidence type="ECO:0008006" key="5">
    <source>
        <dbReference type="Google" id="ProtNLM"/>
    </source>
</evidence>
<comment type="caution">
    <text evidence="3">The sequence shown here is derived from an EMBL/GenBank/DDBJ whole genome shotgun (WGS) entry which is preliminary data.</text>
</comment>
<evidence type="ECO:0000256" key="2">
    <source>
        <dbReference type="SAM" id="Phobius"/>
    </source>
</evidence>
<feature type="coiled-coil region" evidence="1">
    <location>
        <begin position="60"/>
        <end position="94"/>
    </location>
</feature>
<dbReference type="RefSeq" id="WP_138162946.1">
    <property type="nucleotide sequence ID" value="NZ_VAUA01000004.1"/>
</dbReference>
<organism evidence="3 4">
    <name type="scientific">Parasedimentitalea maritima</name>
    <dbReference type="NCBI Taxonomy" id="2578117"/>
    <lineage>
        <taxon>Bacteria</taxon>
        <taxon>Pseudomonadati</taxon>
        <taxon>Pseudomonadota</taxon>
        <taxon>Alphaproteobacteria</taxon>
        <taxon>Rhodobacterales</taxon>
        <taxon>Paracoccaceae</taxon>
        <taxon>Parasedimentitalea</taxon>
    </lineage>
</organism>
<protein>
    <recommendedName>
        <fullName evidence="5">HEAT repeat domain-containing protein</fullName>
    </recommendedName>
</protein>
<sequence>MENCQTLANCYEFQLFKVIAENFSLWPIVFLITFLALLVWAIWNPAQFSALFNRVESVKISGVEVKLSKLEEKFKETNLQLVELEEENSRLNSLYTTFDPDVPKEALEKVRQELKVLAGNMDDSSPILDGLRSGADPEDIFAAAEILRTNRDFSMFDPLIASIDRIASDPKLEGLRYQTVWSLASAAHRIILAAVKHSDDPKLTTAQLETARSALTKLGSNPHVQLDRPDSPKQGIRGPVGYALNWIEIGLEKQLKAK</sequence>
<feature type="transmembrane region" description="Helical" evidence="2">
    <location>
        <begin position="23"/>
        <end position="43"/>
    </location>
</feature>
<evidence type="ECO:0000256" key="1">
    <source>
        <dbReference type="SAM" id="Coils"/>
    </source>
</evidence>